<evidence type="ECO:0000313" key="8">
    <source>
        <dbReference type="Proteomes" id="UP000295270"/>
    </source>
</evidence>
<evidence type="ECO:0000256" key="2">
    <source>
        <dbReference type="ARBA" id="ARBA00022729"/>
    </source>
</evidence>
<accession>A0A4Y7UEZ1</accession>
<feature type="domain" description="Photosynthesis system II assembly factor Ycf48/Hcf136-like" evidence="4">
    <location>
        <begin position="24"/>
        <end position="147"/>
    </location>
</feature>
<dbReference type="InterPro" id="IPR015943">
    <property type="entry name" value="WD40/YVTN_repeat-like_dom_sf"/>
</dbReference>
<evidence type="ECO:0000313" key="9">
    <source>
        <dbReference type="Proteomes" id="UP000298340"/>
    </source>
</evidence>
<dbReference type="SUPFAM" id="SSF110296">
    <property type="entry name" value="Oligoxyloglucan reducing end-specific cellobiohydrolase"/>
    <property type="match status" value="3"/>
</dbReference>
<dbReference type="EMBL" id="QWDN01000002">
    <property type="protein sequence ID" value="TEB45033.1"/>
    <property type="molecule type" value="Genomic_DNA"/>
</dbReference>
<dbReference type="GO" id="GO:0009523">
    <property type="term" value="C:photosystem II"/>
    <property type="evidence" value="ECO:0007669"/>
    <property type="project" value="UniProtKB-KW"/>
</dbReference>
<dbReference type="NCBIfam" id="TIGR04183">
    <property type="entry name" value="Por_Secre_tail"/>
    <property type="match status" value="1"/>
</dbReference>
<evidence type="ECO:0000256" key="3">
    <source>
        <dbReference type="ARBA" id="ARBA00023276"/>
    </source>
</evidence>
<dbReference type="Proteomes" id="UP000298340">
    <property type="component" value="Unassembled WGS sequence"/>
</dbReference>
<dbReference type="InterPro" id="IPR026444">
    <property type="entry name" value="Secre_tail"/>
</dbReference>
<keyword evidence="8" id="KW-1185">Reference proteome</keyword>
<dbReference type="OrthoDB" id="9764804at2"/>
<evidence type="ECO:0000259" key="4">
    <source>
        <dbReference type="Pfam" id="PF14870"/>
    </source>
</evidence>
<keyword evidence="1" id="KW-0602">Photosynthesis</keyword>
<reference evidence="6" key="3">
    <citation type="submission" date="2019-03" db="EMBL/GenBank/DDBJ databases">
        <authorList>
            <person name="Whitman W."/>
            <person name="Huntemann M."/>
            <person name="Clum A."/>
            <person name="Pillay M."/>
            <person name="Palaniappan K."/>
            <person name="Varghese N."/>
            <person name="Mikhailova N."/>
            <person name="Stamatis D."/>
            <person name="Reddy T."/>
            <person name="Daum C."/>
            <person name="Shapiro N."/>
            <person name="Ivanova N."/>
            <person name="Kyrpides N."/>
            <person name="Woyke T."/>
        </authorList>
    </citation>
    <scope>NUCLEOTIDE SEQUENCE</scope>
    <source>
        <strain evidence="6">P5626</strain>
    </source>
</reference>
<dbReference type="Pfam" id="PF18962">
    <property type="entry name" value="Por_Secre_tail"/>
    <property type="match status" value="1"/>
</dbReference>
<dbReference type="Gene3D" id="2.60.40.10">
    <property type="entry name" value="Immunoglobulins"/>
    <property type="match status" value="1"/>
</dbReference>
<dbReference type="PANTHER" id="PTHR47199:SF2">
    <property type="entry name" value="PHOTOSYSTEM II STABILITY_ASSEMBLY FACTOR HCF136, CHLOROPLASTIC"/>
    <property type="match status" value="1"/>
</dbReference>
<dbReference type="Proteomes" id="UP000295270">
    <property type="component" value="Unassembled WGS sequence"/>
</dbReference>
<evidence type="ECO:0000256" key="1">
    <source>
        <dbReference type="ARBA" id="ARBA00022531"/>
    </source>
</evidence>
<sequence length="1079" mass="120346">MIKPLHYCIIAFFSFFCFTSNIISQNNWKLLNPTPSYKTGKEIKFISESTGFILNDNEILETVDSGISWKKKQNINSGNDLKFYNNLGYIVGKDGYILKSLDSGTSWTQVNTGFVANFNTVTIVNETIIIISSSNSIIKSLDGGSTWISLNIPNVTVNKTFFTTSLIGHAACNNGTMLKTIDGGVNWYSTMTSNSTPSNFFTVYFINQNVGFATREHHDLYKTTDGGETWTEIPAISDAIYTFSFLNENVGYAAGDHGVIFKTTDGGLTWDWAGFQIGRIYNTSIYGIHFVDDNIGFATGARGRIIKTTDGGKTWTENSPTYNDINNLQFLTNETGFAQSGNSFFKTTDSGKSWNSVGSIDYDRYSYIATFKFLNENLGYAVSGGTYGGYVFKTLDGGVTWNALNDGFRIIDEGANSLSLFDENTVVISGGYNRPKVIKTTDGGKNWVELSSSSFIKIQFLDENIGYAHNYYDKKIYKTIDGGTNWTVVFTAEEDIKSIDFLDKDNGYIAGSNGLILKTKNGGIDWKKLTIPYEYYTYIKFYSKNVGYLFDEDGKLYKTENGGNSWKNIYTLPSGFTSNSITIVGKDIYLSGEYGKILKSEVDFEPFNLQLNPAENILSRTAVLSGSVSVNKDYFDNARLEYFNSAVIHKQDISTNTINPGTSIDFSLPVSDLDPDSTYYYRIVATRDNVSYYSDLKIFNTKEDYLITINTINNVSSNKAEIIGSITSYKYDITDVEYQYSPEQNFSKYDILNNSVIVKGNTTENIAGTLSDLKPKTIYYVRLKAKYEGKEIYSQISSFVTLSEYEINLYYPSVVNNDVTLSAYVITNSKDISNIVFEYGVLNYENTIAANIDLVSAGSSGYVSALLANLDPDKIYFYRLKALTGGNIIYSREGVFNTSKKILLKAGNVIENNSSIKLTGYVNSIGGYVTNIEFEYGTTESLGSTLKTNPNYAYGNSTYTFSADLDNPLKGEKYYYRIKGIDANNNNILYSDIMSFTTQSLGVETPTLNNNVFLYPNPTNGVINIDLPNNKNVISIIVVDELGKMFNYDHNVKSGNLQKIDLSGKSTGIYYIKIRTDDN</sequence>
<evidence type="ECO:0000313" key="7">
    <source>
        <dbReference type="EMBL" id="TEB45033.1"/>
    </source>
</evidence>
<keyword evidence="3" id="KW-0604">Photosystem II</keyword>
<keyword evidence="2" id="KW-0732">Signal</keyword>
<feature type="domain" description="Photosynthesis system II assembly factor Ycf48/Hcf136-like" evidence="4">
    <location>
        <begin position="283"/>
        <end position="357"/>
    </location>
</feature>
<reference evidence="7 9" key="2">
    <citation type="journal article" date="2018" name="Syst. Appl. Microbiol.">
        <title>Flavobacterium circumlabens sp. nov. and Flavobacterium cupreum sp. nov., two psychrotrophic species isolated from Antarctic environmental samples.</title>
        <authorList>
            <person name="Kralova S."/>
            <person name="Busse H.J."/>
            <person name="Svec P."/>
            <person name="Maslanova I."/>
            <person name="Stankova E."/>
            <person name="Bartak M."/>
            <person name="Sedlacek I."/>
        </authorList>
    </citation>
    <scope>NUCLEOTIDE SEQUENCE [LARGE SCALE GENOMIC DNA]</scope>
    <source>
        <strain evidence="7 9">CCM 8828</strain>
    </source>
</reference>
<dbReference type="Pfam" id="PF14870">
    <property type="entry name" value="PSII_BNR"/>
    <property type="match status" value="3"/>
</dbReference>
<dbReference type="CDD" id="cd15482">
    <property type="entry name" value="Sialidase_non-viral"/>
    <property type="match status" value="1"/>
</dbReference>
<comment type="caution">
    <text evidence="7">The sequence shown here is derived from an EMBL/GenBank/DDBJ whole genome shotgun (WGS) entry which is preliminary data.</text>
</comment>
<proteinExistence type="predicted"/>
<protein>
    <submittedName>
        <fullName evidence="6">Secreted protein (Por secretion system target)</fullName>
    </submittedName>
    <submittedName>
        <fullName evidence="7">T9SS C-terminal target domain-containing protein</fullName>
    </submittedName>
</protein>
<dbReference type="InterPro" id="IPR028203">
    <property type="entry name" value="PSII_CF48-like_dom"/>
</dbReference>
<dbReference type="RefSeq" id="WP_132033678.1">
    <property type="nucleotide sequence ID" value="NZ_QWDN01000002.1"/>
</dbReference>
<name>A0A4Y7UEZ1_9FLAO</name>
<feature type="domain" description="Secretion system C-terminal sorting" evidence="5">
    <location>
        <begin position="1014"/>
        <end position="1078"/>
    </location>
</feature>
<dbReference type="AlphaFoldDB" id="A0A4Y7UEZ1"/>
<dbReference type="GO" id="GO:0015979">
    <property type="term" value="P:photosynthesis"/>
    <property type="evidence" value="ECO:0007669"/>
    <property type="project" value="UniProtKB-KW"/>
</dbReference>
<organism evidence="7 9">
    <name type="scientific">Flavobacterium circumlabens</name>
    <dbReference type="NCBI Taxonomy" id="2133765"/>
    <lineage>
        <taxon>Bacteria</taxon>
        <taxon>Pseudomonadati</taxon>
        <taxon>Bacteroidota</taxon>
        <taxon>Flavobacteriia</taxon>
        <taxon>Flavobacteriales</taxon>
        <taxon>Flavobacteriaceae</taxon>
        <taxon>Flavobacterium</taxon>
    </lineage>
</organism>
<dbReference type="InterPro" id="IPR013783">
    <property type="entry name" value="Ig-like_fold"/>
</dbReference>
<evidence type="ECO:0000313" key="6">
    <source>
        <dbReference type="EMBL" id="TCN59773.1"/>
    </source>
</evidence>
<dbReference type="Gene3D" id="2.130.10.10">
    <property type="entry name" value="YVTN repeat-like/Quinoprotein amine dehydrogenase"/>
    <property type="match status" value="4"/>
</dbReference>
<dbReference type="PANTHER" id="PTHR47199">
    <property type="entry name" value="PHOTOSYSTEM II STABILITY/ASSEMBLY FACTOR HCF136, CHLOROPLASTIC"/>
    <property type="match status" value="1"/>
</dbReference>
<evidence type="ECO:0000259" key="5">
    <source>
        <dbReference type="Pfam" id="PF18962"/>
    </source>
</evidence>
<reference evidence="6 8" key="1">
    <citation type="journal article" date="2015" name="Stand. Genomic Sci.">
        <title>Genomic Encyclopedia of Bacterial and Archaeal Type Strains, Phase III: the genomes of soil and plant-associated and newly described type strains.</title>
        <authorList>
            <person name="Whitman W.B."/>
            <person name="Woyke T."/>
            <person name="Klenk H.P."/>
            <person name="Zhou Y."/>
            <person name="Lilburn T.G."/>
            <person name="Beck B.J."/>
            <person name="De Vos P."/>
            <person name="Vandamme P."/>
            <person name="Eisen J.A."/>
            <person name="Garrity G."/>
            <person name="Hugenholtz P."/>
            <person name="Kyrpides N.C."/>
        </authorList>
    </citation>
    <scope>NUCLEOTIDE SEQUENCE [LARGE SCALE GENOMIC DNA]</scope>
    <source>
        <strain evidence="6 8">P5626</strain>
    </source>
</reference>
<feature type="domain" description="Photosynthesis system II assembly factor Ycf48/Hcf136-like" evidence="4">
    <location>
        <begin position="454"/>
        <end position="575"/>
    </location>
</feature>
<gene>
    <name evidence="7" type="ORF">D0809_07590</name>
    <name evidence="6" type="ORF">EV142_102393</name>
</gene>
<dbReference type="EMBL" id="SLWA01000002">
    <property type="protein sequence ID" value="TCN59773.1"/>
    <property type="molecule type" value="Genomic_DNA"/>
</dbReference>